<dbReference type="EMBL" id="CP111016">
    <property type="protein sequence ID" value="WAR04938.1"/>
    <property type="molecule type" value="Genomic_DNA"/>
</dbReference>
<gene>
    <name evidence="1" type="ORF">MAR_020307</name>
</gene>
<name>A0ABY7E4K4_MYAAR</name>
<evidence type="ECO:0000313" key="1">
    <source>
        <dbReference type="EMBL" id="WAR04938.1"/>
    </source>
</evidence>
<feature type="non-terminal residue" evidence="1">
    <location>
        <position position="40"/>
    </location>
</feature>
<evidence type="ECO:0000313" key="2">
    <source>
        <dbReference type="Proteomes" id="UP001164746"/>
    </source>
</evidence>
<dbReference type="Proteomes" id="UP001164746">
    <property type="component" value="Chromosome 5"/>
</dbReference>
<proteinExistence type="predicted"/>
<organism evidence="1 2">
    <name type="scientific">Mya arenaria</name>
    <name type="common">Soft-shell clam</name>
    <dbReference type="NCBI Taxonomy" id="6604"/>
    <lineage>
        <taxon>Eukaryota</taxon>
        <taxon>Metazoa</taxon>
        <taxon>Spiralia</taxon>
        <taxon>Lophotrochozoa</taxon>
        <taxon>Mollusca</taxon>
        <taxon>Bivalvia</taxon>
        <taxon>Autobranchia</taxon>
        <taxon>Heteroconchia</taxon>
        <taxon>Euheterodonta</taxon>
        <taxon>Imparidentia</taxon>
        <taxon>Neoheterodontei</taxon>
        <taxon>Myida</taxon>
        <taxon>Myoidea</taxon>
        <taxon>Myidae</taxon>
        <taxon>Mya</taxon>
    </lineage>
</organism>
<sequence length="40" mass="4366">MTSRLIVTIPELDCAKCLVVTVGVYVNVECIVAEISEKNL</sequence>
<accession>A0ABY7E4K4</accession>
<keyword evidence="2" id="KW-1185">Reference proteome</keyword>
<protein>
    <submittedName>
        <fullName evidence="1">Uncharacterized protein</fullName>
    </submittedName>
</protein>
<reference evidence="1" key="1">
    <citation type="submission" date="2022-11" db="EMBL/GenBank/DDBJ databases">
        <title>Centuries of genome instability and evolution in soft-shell clam transmissible cancer (bioRxiv).</title>
        <authorList>
            <person name="Hart S.F.M."/>
            <person name="Yonemitsu M.A."/>
            <person name="Giersch R.M."/>
            <person name="Beal B.F."/>
            <person name="Arriagada G."/>
            <person name="Davis B.W."/>
            <person name="Ostrander E.A."/>
            <person name="Goff S.P."/>
            <person name="Metzger M.J."/>
        </authorList>
    </citation>
    <scope>NUCLEOTIDE SEQUENCE</scope>
    <source>
        <strain evidence="1">MELC-2E11</strain>
        <tissue evidence="1">Siphon/mantle</tissue>
    </source>
</reference>